<dbReference type="RefSeq" id="XP_018284952.1">
    <property type="nucleotide sequence ID" value="XM_018437294.1"/>
</dbReference>
<organism evidence="1 2">
    <name type="scientific">Phycomyces blakesleeanus (strain ATCC 8743b / DSM 1359 / FGSC 10004 / NBRC 33097 / NRRL 1555)</name>
    <dbReference type="NCBI Taxonomy" id="763407"/>
    <lineage>
        <taxon>Eukaryota</taxon>
        <taxon>Fungi</taxon>
        <taxon>Fungi incertae sedis</taxon>
        <taxon>Mucoromycota</taxon>
        <taxon>Mucoromycotina</taxon>
        <taxon>Mucoromycetes</taxon>
        <taxon>Mucorales</taxon>
        <taxon>Phycomycetaceae</taxon>
        <taxon>Phycomyces</taxon>
    </lineage>
</organism>
<sequence>MTAENQPIFPAEVFLMILAYMSFINVYKLYSEFPANMKPFVNDALIKHQIFNQRRLLIILSDYSRPTLPNQFLPGSEVPEYYYNRAPGSSSDIRMAARVSSVFRTPNPAYTFPFMYELEPASIDYENKQIFFKASGTRQNWLWVTHSGAVHITIILVDGNRILKRALKATAPQLRHEVPLSSLSGKLELNNAFPGQTRPSSCTVGVDWFCT</sequence>
<dbReference type="GeneID" id="28998200"/>
<dbReference type="EMBL" id="KV441026">
    <property type="protein sequence ID" value="OAD66912.1"/>
    <property type="molecule type" value="Genomic_DNA"/>
</dbReference>
<name>A0A162T8L7_PHYB8</name>
<keyword evidence="2" id="KW-1185">Reference proteome</keyword>
<dbReference type="InParanoid" id="A0A162T8L7"/>
<dbReference type="OrthoDB" id="10538631at2759"/>
<dbReference type="VEuPathDB" id="FungiDB:PHYBLDRAFT_174625"/>
<dbReference type="Proteomes" id="UP000077315">
    <property type="component" value="Unassembled WGS sequence"/>
</dbReference>
<evidence type="ECO:0000313" key="1">
    <source>
        <dbReference type="EMBL" id="OAD66912.1"/>
    </source>
</evidence>
<evidence type="ECO:0000313" key="2">
    <source>
        <dbReference type="Proteomes" id="UP000077315"/>
    </source>
</evidence>
<protein>
    <submittedName>
        <fullName evidence="1">Uncharacterized protein</fullName>
    </submittedName>
</protein>
<accession>A0A162T8L7</accession>
<proteinExistence type="predicted"/>
<dbReference type="AlphaFoldDB" id="A0A162T8L7"/>
<gene>
    <name evidence="1" type="ORF">PHYBLDRAFT_174625</name>
</gene>
<reference evidence="2" key="1">
    <citation type="submission" date="2015-06" db="EMBL/GenBank/DDBJ databases">
        <title>Expansion of signal transduction pathways in fungi by whole-genome duplication.</title>
        <authorList>
            <consortium name="DOE Joint Genome Institute"/>
            <person name="Corrochano L.M."/>
            <person name="Kuo A."/>
            <person name="Marcet-Houben M."/>
            <person name="Polaino S."/>
            <person name="Salamov A."/>
            <person name="Villalobos J.M."/>
            <person name="Alvarez M.I."/>
            <person name="Avalos J."/>
            <person name="Benito E.P."/>
            <person name="Benoit I."/>
            <person name="Burger G."/>
            <person name="Camino L.P."/>
            <person name="Canovas D."/>
            <person name="Cerda-Olmedo E."/>
            <person name="Cheng J.-F."/>
            <person name="Dominguez A."/>
            <person name="Elias M."/>
            <person name="Eslava A.P."/>
            <person name="Glaser F."/>
            <person name="Grimwood J."/>
            <person name="Gutierrez G."/>
            <person name="Heitman J."/>
            <person name="Henrissat B."/>
            <person name="Iturriaga E.A."/>
            <person name="Lang B.F."/>
            <person name="Lavin J.L."/>
            <person name="Lee S."/>
            <person name="Li W."/>
            <person name="Lindquist E."/>
            <person name="Lopez-Garcia S."/>
            <person name="Luque E.M."/>
            <person name="Marcos A.T."/>
            <person name="Martin J."/>
            <person name="McCluskey K."/>
            <person name="Medina H.R."/>
            <person name="Miralles-Duran A."/>
            <person name="Miyazaki A."/>
            <person name="Munoz-Torres E."/>
            <person name="Oguiza J.A."/>
            <person name="Ohm R."/>
            <person name="Olmedo M."/>
            <person name="Orejas M."/>
            <person name="Ortiz-Castellanos L."/>
            <person name="Pisabarro A.G."/>
            <person name="Rodriguez-Romero J."/>
            <person name="Ruiz-Herrera J."/>
            <person name="Ruiz-Vazquez R."/>
            <person name="Sanz C."/>
            <person name="Schackwitz W."/>
            <person name="Schmutz J."/>
            <person name="Shahriari M."/>
            <person name="Shelest E."/>
            <person name="Silva-Franco F."/>
            <person name="Soanes D."/>
            <person name="Syed K."/>
            <person name="Tagua V.G."/>
            <person name="Talbot N.J."/>
            <person name="Thon M."/>
            <person name="De vries R.P."/>
            <person name="Wiebenga A."/>
            <person name="Yadav J.S."/>
            <person name="Braun E.L."/>
            <person name="Baker S."/>
            <person name="Garre V."/>
            <person name="Horwitz B."/>
            <person name="Torres-Martinez S."/>
            <person name="Idnurm A."/>
            <person name="Herrera-Estrella A."/>
            <person name="Gabaldon T."/>
            <person name="Grigoriev I.V."/>
        </authorList>
    </citation>
    <scope>NUCLEOTIDE SEQUENCE [LARGE SCALE GENOMIC DNA]</scope>
    <source>
        <strain evidence="2">NRRL 1555(-)</strain>
    </source>
</reference>